<name>A0A921SNT9_9MICO</name>
<dbReference type="PANTHER" id="PTHR40074">
    <property type="entry name" value="O-ACETYLTRANSFERASE WECH"/>
    <property type="match status" value="1"/>
</dbReference>
<dbReference type="InterPro" id="IPR002656">
    <property type="entry name" value="Acyl_transf_3_dom"/>
</dbReference>
<evidence type="ECO:0000313" key="10">
    <source>
        <dbReference type="EMBL" id="HJG80217.1"/>
    </source>
</evidence>
<proteinExistence type="inferred from homology"/>
<keyword evidence="5 8" id="KW-1133">Transmembrane helix</keyword>
<feature type="transmembrane region" description="Helical" evidence="8">
    <location>
        <begin position="136"/>
        <end position="156"/>
    </location>
</feature>
<feature type="transmembrane region" description="Helical" evidence="8">
    <location>
        <begin position="168"/>
        <end position="189"/>
    </location>
</feature>
<dbReference type="AlphaFoldDB" id="A0A921SNT9"/>
<keyword evidence="3" id="KW-1003">Cell membrane</keyword>
<dbReference type="GO" id="GO:0016413">
    <property type="term" value="F:O-acetyltransferase activity"/>
    <property type="evidence" value="ECO:0007669"/>
    <property type="project" value="TreeGrafter"/>
</dbReference>
<feature type="transmembrane region" description="Helical" evidence="8">
    <location>
        <begin position="219"/>
        <end position="243"/>
    </location>
</feature>
<dbReference type="Proteomes" id="UP000784435">
    <property type="component" value="Unassembled WGS sequence"/>
</dbReference>
<evidence type="ECO:0000259" key="9">
    <source>
        <dbReference type="Pfam" id="PF01757"/>
    </source>
</evidence>
<evidence type="ECO:0000256" key="7">
    <source>
        <dbReference type="SAM" id="MobiDB-lite"/>
    </source>
</evidence>
<feature type="region of interest" description="Disordered" evidence="7">
    <location>
        <begin position="362"/>
        <end position="402"/>
    </location>
</feature>
<evidence type="ECO:0000256" key="6">
    <source>
        <dbReference type="ARBA" id="ARBA00023136"/>
    </source>
</evidence>
<reference evidence="10" key="1">
    <citation type="journal article" date="2021" name="PeerJ">
        <title>Extensive microbial diversity within the chicken gut microbiome revealed by metagenomics and culture.</title>
        <authorList>
            <person name="Gilroy R."/>
            <person name="Ravi A."/>
            <person name="Getino M."/>
            <person name="Pursley I."/>
            <person name="Horton D.L."/>
            <person name="Alikhan N.F."/>
            <person name="Baker D."/>
            <person name="Gharbi K."/>
            <person name="Hall N."/>
            <person name="Watson M."/>
            <person name="Adriaenssens E.M."/>
            <person name="Foster-Nyarko E."/>
            <person name="Jarju S."/>
            <person name="Secka A."/>
            <person name="Antonio M."/>
            <person name="Oren A."/>
            <person name="Chaudhuri R.R."/>
            <person name="La Ragione R."/>
            <person name="Hildebrand F."/>
            <person name="Pallen M.J."/>
        </authorList>
    </citation>
    <scope>NUCLEOTIDE SEQUENCE</scope>
    <source>
        <strain evidence="10">ChiGjej5B5-7349</strain>
    </source>
</reference>
<reference evidence="10" key="2">
    <citation type="submission" date="2021-09" db="EMBL/GenBank/DDBJ databases">
        <authorList>
            <person name="Gilroy R."/>
        </authorList>
    </citation>
    <scope>NUCLEOTIDE SEQUENCE</scope>
    <source>
        <strain evidence="10">ChiGjej5B5-7349</strain>
    </source>
</reference>
<organism evidence="10 11">
    <name type="scientific">Brevibacterium senegalense</name>
    <dbReference type="NCBI Taxonomy" id="1033736"/>
    <lineage>
        <taxon>Bacteria</taxon>
        <taxon>Bacillati</taxon>
        <taxon>Actinomycetota</taxon>
        <taxon>Actinomycetes</taxon>
        <taxon>Micrococcales</taxon>
        <taxon>Brevibacteriaceae</taxon>
        <taxon>Brevibacterium</taxon>
    </lineage>
</organism>
<comment type="similarity">
    <text evidence="2">Belongs to the acyltransferase 3 family.</text>
</comment>
<keyword evidence="4 8" id="KW-0812">Transmembrane</keyword>
<feature type="transmembrane region" description="Helical" evidence="8">
    <location>
        <begin position="319"/>
        <end position="342"/>
    </location>
</feature>
<dbReference type="EMBL" id="DYUK01000155">
    <property type="protein sequence ID" value="HJG80217.1"/>
    <property type="molecule type" value="Genomic_DNA"/>
</dbReference>
<evidence type="ECO:0000256" key="4">
    <source>
        <dbReference type="ARBA" id="ARBA00022692"/>
    </source>
</evidence>
<gene>
    <name evidence="10" type="ORF">K8V08_07375</name>
</gene>
<evidence type="ECO:0000256" key="2">
    <source>
        <dbReference type="ARBA" id="ARBA00007400"/>
    </source>
</evidence>
<keyword evidence="10" id="KW-0012">Acyltransferase</keyword>
<keyword evidence="6 8" id="KW-0472">Membrane</keyword>
<comment type="subcellular location">
    <subcellularLocation>
        <location evidence="1">Cell membrane</location>
        <topology evidence="1">Multi-pass membrane protein</topology>
    </subcellularLocation>
</comment>
<feature type="transmembrane region" description="Helical" evidence="8">
    <location>
        <begin position="288"/>
        <end position="307"/>
    </location>
</feature>
<dbReference type="GO" id="GO:0005886">
    <property type="term" value="C:plasma membrane"/>
    <property type="evidence" value="ECO:0007669"/>
    <property type="project" value="UniProtKB-SubCell"/>
</dbReference>
<keyword evidence="10" id="KW-0808">Transferase</keyword>
<evidence type="ECO:0000256" key="8">
    <source>
        <dbReference type="SAM" id="Phobius"/>
    </source>
</evidence>
<evidence type="ECO:0000256" key="5">
    <source>
        <dbReference type="ARBA" id="ARBA00022989"/>
    </source>
</evidence>
<feature type="domain" description="Acyltransferase 3" evidence="9">
    <location>
        <begin position="19"/>
        <end position="340"/>
    </location>
</feature>
<comment type="caution">
    <text evidence="10">The sequence shown here is derived from an EMBL/GenBank/DDBJ whole genome shotgun (WGS) entry which is preliminary data.</text>
</comment>
<feature type="transmembrane region" description="Helical" evidence="8">
    <location>
        <begin position="255"/>
        <end position="276"/>
    </location>
</feature>
<evidence type="ECO:0000313" key="11">
    <source>
        <dbReference type="Proteomes" id="UP000784435"/>
    </source>
</evidence>
<dbReference type="GO" id="GO:0009246">
    <property type="term" value="P:enterobacterial common antigen biosynthetic process"/>
    <property type="evidence" value="ECO:0007669"/>
    <property type="project" value="TreeGrafter"/>
</dbReference>
<protein>
    <submittedName>
        <fullName evidence="10">Acyltransferase family protein</fullName>
    </submittedName>
</protein>
<sequence>MALLDRVEETGPPPRSTQWMNPTRSAAIIAVIAIHTIADTVGLRFTDHGTPSWWTANVIDSFSRWSVPVFLMIAGALALDPDKGGRPRDFLSKRFWRIGVPLVVWTAVYIPYRLFFMSGRETGWDPFTAILTGSPFVQLYFLYILALLTLLTPFMRQLTVHGSRRAQWGTALVLLGIGVVDHFASVLGGVGEPNIATRFLPMMGYYLLGWIMRDYVVRGAAFAWSLVGFLGAIAVTILWAGFGPGDKPWVVVYEYLSPTVVVMSLTGYLVLHRLFDDDSRPYLGLRRLFPYSFGVFLLHPLLVYSLRDVIGVPDTPVAVLVHGLVLPLVYAVVCAVITLIALRIPVVRVAFGEIPAGVAAASASSLTQPPVPSPPPGETIEPPDETAAPQEEAPPEPECSVD</sequence>
<dbReference type="PANTHER" id="PTHR40074:SF2">
    <property type="entry name" value="O-ACETYLTRANSFERASE WECH"/>
    <property type="match status" value="1"/>
</dbReference>
<feature type="transmembrane region" description="Helical" evidence="8">
    <location>
        <begin position="94"/>
        <end position="116"/>
    </location>
</feature>
<evidence type="ECO:0000256" key="1">
    <source>
        <dbReference type="ARBA" id="ARBA00004651"/>
    </source>
</evidence>
<accession>A0A921SNT9</accession>
<evidence type="ECO:0000256" key="3">
    <source>
        <dbReference type="ARBA" id="ARBA00022475"/>
    </source>
</evidence>
<feature type="compositionally biased region" description="Acidic residues" evidence="7">
    <location>
        <begin position="393"/>
        <end position="402"/>
    </location>
</feature>
<feature type="transmembrane region" description="Helical" evidence="8">
    <location>
        <begin position="195"/>
        <end position="212"/>
    </location>
</feature>
<dbReference type="Pfam" id="PF01757">
    <property type="entry name" value="Acyl_transf_3"/>
    <property type="match status" value="1"/>
</dbReference>